<evidence type="ECO:0000256" key="1">
    <source>
        <dbReference type="SAM" id="MobiDB-lite"/>
    </source>
</evidence>
<evidence type="ECO:0000313" key="2">
    <source>
        <dbReference type="EMBL" id="GAA4515599.1"/>
    </source>
</evidence>
<name>A0ABP8R1B7_9ACTN</name>
<feature type="region of interest" description="Disordered" evidence="1">
    <location>
        <begin position="1"/>
        <end position="21"/>
    </location>
</feature>
<reference evidence="3" key="1">
    <citation type="journal article" date="2019" name="Int. J. Syst. Evol. Microbiol.">
        <title>The Global Catalogue of Microorganisms (GCM) 10K type strain sequencing project: providing services to taxonomists for standard genome sequencing and annotation.</title>
        <authorList>
            <consortium name="The Broad Institute Genomics Platform"/>
            <consortium name="The Broad Institute Genome Sequencing Center for Infectious Disease"/>
            <person name="Wu L."/>
            <person name="Ma J."/>
        </authorList>
    </citation>
    <scope>NUCLEOTIDE SEQUENCE [LARGE SCALE GENOMIC DNA]</scope>
    <source>
        <strain evidence="3">JCM 17933</strain>
    </source>
</reference>
<gene>
    <name evidence="2" type="ORF">GCM10023191_085590</name>
</gene>
<evidence type="ECO:0000313" key="3">
    <source>
        <dbReference type="Proteomes" id="UP001500503"/>
    </source>
</evidence>
<organism evidence="2 3">
    <name type="scientific">Actinoallomurus oryzae</name>
    <dbReference type="NCBI Taxonomy" id="502180"/>
    <lineage>
        <taxon>Bacteria</taxon>
        <taxon>Bacillati</taxon>
        <taxon>Actinomycetota</taxon>
        <taxon>Actinomycetes</taxon>
        <taxon>Streptosporangiales</taxon>
        <taxon>Thermomonosporaceae</taxon>
        <taxon>Actinoallomurus</taxon>
    </lineage>
</organism>
<keyword evidence="3" id="KW-1185">Reference proteome</keyword>
<accession>A0ABP8R1B7</accession>
<evidence type="ECO:0008006" key="4">
    <source>
        <dbReference type="Google" id="ProtNLM"/>
    </source>
</evidence>
<dbReference type="EMBL" id="BAABHF010000050">
    <property type="protein sequence ID" value="GAA4515599.1"/>
    <property type="molecule type" value="Genomic_DNA"/>
</dbReference>
<comment type="caution">
    <text evidence="2">The sequence shown here is derived from an EMBL/GenBank/DDBJ whole genome shotgun (WGS) entry which is preliminary data.</text>
</comment>
<protein>
    <recommendedName>
        <fullName evidence="4">DUF4365 domain-containing protein</fullName>
    </recommendedName>
</protein>
<sequence length="337" mass="36892">MPGRTRIRPQGVDLSGRVGGPGAPVQEPWHAVSLRKYSRSFLITLRNQSATFSVPIMPTQEHDVLAELFRWRPAFAADLVSAAGVDLPDVRGASHCSESFTDLKTSEYTGDGAVLLNLDSGRLGVVVEIQRQPDEEKPWTWPLYIATLRARERCPVILLVVAPKRSVATWCARTIETGHPGHTLTPLVLQPDHVPPLTDPKDFVADPLMGVLSAMYHGDGPQGMEVLQAASSGTDLIADADRPLARRYVDCVLAVLPQAARHALEALMMTDSEFYSDTFRNAEAHGRAEAVVMFLQARGLTLTEAQKERISGCRDVTQLHTWIVRAATVEAADELFG</sequence>
<proteinExistence type="predicted"/>
<dbReference type="Proteomes" id="UP001500503">
    <property type="component" value="Unassembled WGS sequence"/>
</dbReference>